<organism evidence="3 4">
    <name type="scientific">Teichococcus aestuarii</name>
    <dbReference type="NCBI Taxonomy" id="568898"/>
    <lineage>
        <taxon>Bacteria</taxon>
        <taxon>Pseudomonadati</taxon>
        <taxon>Pseudomonadota</taxon>
        <taxon>Alphaproteobacteria</taxon>
        <taxon>Acetobacterales</taxon>
        <taxon>Roseomonadaceae</taxon>
        <taxon>Roseomonas</taxon>
    </lineage>
</organism>
<dbReference type="InterPro" id="IPR000620">
    <property type="entry name" value="EamA_dom"/>
</dbReference>
<dbReference type="PANTHER" id="PTHR22911">
    <property type="entry name" value="ACYL-MALONYL CONDENSING ENZYME-RELATED"/>
    <property type="match status" value="1"/>
</dbReference>
<feature type="domain" description="EamA" evidence="2">
    <location>
        <begin position="159"/>
        <end position="285"/>
    </location>
</feature>
<evidence type="ECO:0000313" key="3">
    <source>
        <dbReference type="EMBL" id="PWC29099.1"/>
    </source>
</evidence>
<evidence type="ECO:0000313" key="4">
    <source>
        <dbReference type="Proteomes" id="UP000245048"/>
    </source>
</evidence>
<keyword evidence="4" id="KW-1185">Reference proteome</keyword>
<evidence type="ECO:0000256" key="1">
    <source>
        <dbReference type="SAM" id="Phobius"/>
    </source>
</evidence>
<keyword evidence="1" id="KW-1133">Transmembrane helix</keyword>
<keyword evidence="1" id="KW-0472">Membrane</keyword>
<proteinExistence type="predicted"/>
<name>A0A2U1V5A2_9PROT</name>
<dbReference type="GO" id="GO:0016020">
    <property type="term" value="C:membrane"/>
    <property type="evidence" value="ECO:0007669"/>
    <property type="project" value="InterPro"/>
</dbReference>
<feature type="transmembrane region" description="Helical" evidence="1">
    <location>
        <begin position="186"/>
        <end position="208"/>
    </location>
</feature>
<dbReference type="OrthoDB" id="9812899at2"/>
<dbReference type="RefSeq" id="WP_109516434.1">
    <property type="nucleotide sequence ID" value="NZ_PDOA01000004.1"/>
</dbReference>
<dbReference type="Pfam" id="PF00892">
    <property type="entry name" value="EamA"/>
    <property type="match status" value="2"/>
</dbReference>
<dbReference type="Gene3D" id="1.10.3730.20">
    <property type="match status" value="1"/>
</dbReference>
<dbReference type="InterPro" id="IPR037185">
    <property type="entry name" value="EmrE-like"/>
</dbReference>
<feature type="transmembrane region" description="Helical" evidence="1">
    <location>
        <begin position="101"/>
        <end position="120"/>
    </location>
</feature>
<dbReference type="PANTHER" id="PTHR22911:SF103">
    <property type="entry name" value="BLR2811 PROTEIN"/>
    <property type="match status" value="1"/>
</dbReference>
<keyword evidence="1" id="KW-0812">Transmembrane</keyword>
<feature type="transmembrane region" description="Helical" evidence="1">
    <location>
        <begin position="242"/>
        <end position="262"/>
    </location>
</feature>
<accession>A0A2U1V5A2</accession>
<dbReference type="EMBL" id="PDOA01000004">
    <property type="protein sequence ID" value="PWC29099.1"/>
    <property type="molecule type" value="Genomic_DNA"/>
</dbReference>
<feature type="domain" description="EamA" evidence="2">
    <location>
        <begin position="12"/>
        <end position="146"/>
    </location>
</feature>
<dbReference type="Proteomes" id="UP000245048">
    <property type="component" value="Unassembled WGS sequence"/>
</dbReference>
<gene>
    <name evidence="3" type="ORF">CR165_07835</name>
</gene>
<dbReference type="SUPFAM" id="SSF103481">
    <property type="entry name" value="Multidrug resistance efflux transporter EmrE"/>
    <property type="match status" value="2"/>
</dbReference>
<dbReference type="AlphaFoldDB" id="A0A2U1V5A2"/>
<feature type="transmembrane region" description="Helical" evidence="1">
    <location>
        <begin position="214"/>
        <end position="235"/>
    </location>
</feature>
<feature type="transmembrane region" description="Helical" evidence="1">
    <location>
        <begin position="157"/>
        <end position="174"/>
    </location>
</feature>
<feature type="transmembrane region" description="Helical" evidence="1">
    <location>
        <begin position="268"/>
        <end position="285"/>
    </location>
</feature>
<comment type="caution">
    <text evidence="3">The sequence shown here is derived from an EMBL/GenBank/DDBJ whole genome shotgun (WGS) entry which is preliminary data.</text>
</comment>
<sequence length="290" mass="30498">MTAAPPSPLLRAALLTTLAAFVFNLETVLVKCLTEVPVATILLARTLGQIAWVLPAWVLPAWGREGMGLLRTRQPAMQALRGVLSFVSWGLYYVGFARLPLATATVLSFTSVLFVTALAGPLLRERVGRRRWMATLVGFLGVLLVVRPGVLPLDWPLAASLGSALGGAGIVLTTKALARTERTETIMLYIGLIATAGTLPLALPGLAWPGWTNFLLLAGAGLLGPAGMHLWISALRLADASVVAPLSYVRLVFAAFAGALLFAEAVDGWLLAGAALIVGSAITITRQGSR</sequence>
<protein>
    <recommendedName>
        <fullName evidence="2">EamA domain-containing protein</fullName>
    </recommendedName>
</protein>
<feature type="transmembrane region" description="Helical" evidence="1">
    <location>
        <begin position="132"/>
        <end position="151"/>
    </location>
</feature>
<evidence type="ECO:0000259" key="2">
    <source>
        <dbReference type="Pfam" id="PF00892"/>
    </source>
</evidence>
<reference evidence="4" key="1">
    <citation type="submission" date="2017-10" db="EMBL/GenBank/DDBJ databases">
        <authorList>
            <person name="Toshchakov S.V."/>
            <person name="Goeva M.A."/>
        </authorList>
    </citation>
    <scope>NUCLEOTIDE SEQUENCE [LARGE SCALE GENOMIC DNA]</scope>
    <source>
        <strain evidence="4">JR1/69-1-13</strain>
    </source>
</reference>
<feature type="transmembrane region" description="Helical" evidence="1">
    <location>
        <begin position="42"/>
        <end position="63"/>
    </location>
</feature>